<accession>A0ABY3HPF4</accession>
<proteinExistence type="predicted"/>
<keyword evidence="1" id="KW-0472">Membrane</keyword>
<name>A0ABY3HPF4_9BACT</name>
<comment type="caution">
    <text evidence="2">The sequence shown here is derived from an EMBL/GenBank/DDBJ whole genome shotgun (WGS) entry which is preliminary data.</text>
</comment>
<evidence type="ECO:0000313" key="3">
    <source>
        <dbReference type="Proteomes" id="UP000321927"/>
    </source>
</evidence>
<evidence type="ECO:0000256" key="1">
    <source>
        <dbReference type="SAM" id="Phobius"/>
    </source>
</evidence>
<dbReference type="EMBL" id="VORV01000005">
    <property type="protein sequence ID" value="TXD78289.1"/>
    <property type="molecule type" value="Genomic_DNA"/>
</dbReference>
<evidence type="ECO:0000313" key="2">
    <source>
        <dbReference type="EMBL" id="TXD78289.1"/>
    </source>
</evidence>
<keyword evidence="3" id="KW-1185">Reference proteome</keyword>
<organism evidence="2 3">
    <name type="scientific">Algoriphagus ratkowskyi</name>
    <dbReference type="NCBI Taxonomy" id="57028"/>
    <lineage>
        <taxon>Bacteria</taxon>
        <taxon>Pseudomonadati</taxon>
        <taxon>Bacteroidota</taxon>
        <taxon>Cytophagia</taxon>
        <taxon>Cytophagales</taxon>
        <taxon>Cyclobacteriaceae</taxon>
        <taxon>Algoriphagus</taxon>
    </lineage>
</organism>
<keyword evidence="1" id="KW-1133">Transmembrane helix</keyword>
<protein>
    <recommendedName>
        <fullName evidence="4">Transmembrane protein PGPGW</fullName>
    </recommendedName>
</protein>
<reference evidence="2 3" key="1">
    <citation type="submission" date="2019-08" db="EMBL/GenBank/DDBJ databases">
        <title>Genome of Algoriphagus ratkowskyi IC026.</title>
        <authorList>
            <person name="Bowman J.P."/>
        </authorList>
    </citation>
    <scope>NUCLEOTIDE SEQUENCE [LARGE SCALE GENOMIC DNA]</scope>
    <source>
        <strain evidence="2 3">IC026</strain>
    </source>
</reference>
<dbReference type="RefSeq" id="WP_086500646.1">
    <property type="nucleotide sequence ID" value="NZ_MSSV01000004.1"/>
</dbReference>
<dbReference type="Proteomes" id="UP000321927">
    <property type="component" value="Unassembled WGS sequence"/>
</dbReference>
<feature type="transmembrane region" description="Helical" evidence="1">
    <location>
        <begin position="5"/>
        <end position="23"/>
    </location>
</feature>
<sequence>MKKFIIPAIAFIVLIIGMVFLFIPFIPIGWLLVAIASLLMAPYFKFMRNFIGWLTKIDKTGFVKKAGEKASGLYEWAGDPKGAEKLEAIIEENTQTDED</sequence>
<keyword evidence="1" id="KW-0812">Transmembrane</keyword>
<gene>
    <name evidence="2" type="ORF">ESW18_09650</name>
</gene>
<evidence type="ECO:0008006" key="4">
    <source>
        <dbReference type="Google" id="ProtNLM"/>
    </source>
</evidence>